<dbReference type="InterPro" id="IPR027602">
    <property type="entry name" value="PGA_system"/>
</dbReference>
<dbReference type="NCBIfam" id="TIGR04332">
    <property type="entry name" value="gamma_Glu_sys"/>
    <property type="match status" value="1"/>
</dbReference>
<evidence type="ECO:0000256" key="1">
    <source>
        <dbReference type="SAM" id="Phobius"/>
    </source>
</evidence>
<dbReference type="AlphaFoldDB" id="A0A0K6GYR5"/>
<evidence type="ECO:0000313" key="2">
    <source>
        <dbReference type="EMBL" id="CUA83892.1"/>
    </source>
</evidence>
<keyword evidence="1" id="KW-1133">Transmembrane helix</keyword>
<keyword evidence="3" id="KW-1185">Reference proteome</keyword>
<proteinExistence type="predicted"/>
<feature type="transmembrane region" description="Helical" evidence="1">
    <location>
        <begin position="343"/>
        <end position="360"/>
    </location>
</feature>
<dbReference type="OrthoDB" id="6233025at2"/>
<accession>A0A0K6GYR5</accession>
<evidence type="ECO:0000313" key="3">
    <source>
        <dbReference type="Proteomes" id="UP000182598"/>
    </source>
</evidence>
<gene>
    <name evidence="2" type="ORF">Ga0061064_0802</name>
</gene>
<dbReference type="RefSeq" id="WP_055438448.1">
    <property type="nucleotide sequence ID" value="NZ_CYHB01000001.1"/>
</dbReference>
<organism evidence="2 3">
    <name type="scientific">Pseudidiomarina woesei</name>
    <dbReference type="NCBI Taxonomy" id="1381080"/>
    <lineage>
        <taxon>Bacteria</taxon>
        <taxon>Pseudomonadati</taxon>
        <taxon>Pseudomonadota</taxon>
        <taxon>Gammaproteobacteria</taxon>
        <taxon>Alteromonadales</taxon>
        <taxon>Idiomarinaceae</taxon>
        <taxon>Pseudidiomarina</taxon>
    </lineage>
</organism>
<dbReference type="Proteomes" id="UP000182598">
    <property type="component" value="Unassembled WGS sequence"/>
</dbReference>
<name>A0A0K6GYR5_9GAMM</name>
<keyword evidence="1" id="KW-0472">Membrane</keyword>
<sequence length="383" mass="40974">MSKFTKIYWRSSGVPLWGQVFLIALALLALVLAENLRQRDPVVDKNYATMVNAAKIMREGMDVLKPLRAARAPINPEFDPQRSGLIGLENSVVTTNQGGRESKQTTVNPNWAAVAVKLLAEAGVEEGDLVAVTVSGSFPAMNLAVYAALEAMGADAIIIASASSSQWGANVPGFTWLDMERELRAAGVISMKPIYASLGGIEDRGIGISDEGIDSLRASIDRAGITMIEPANYQEAVADRIAIFREYSADRSYKAFVNVGGGATIVGPPGIDDMFKSGLQKDAPARAFAVDTVMGYFLQEDIPGVHFIGIKNLATRYGLPIAPIEPVPVGNGGIYSATVYNRWLALALGLGLFGMTWLIVRSARITSIFNRAGAHGKVTKPMV</sequence>
<reference evidence="3" key="1">
    <citation type="submission" date="2015-08" db="EMBL/GenBank/DDBJ databases">
        <authorList>
            <person name="Varghese N."/>
        </authorList>
    </citation>
    <scope>NUCLEOTIDE SEQUENCE [LARGE SCALE GENOMIC DNA]</scope>
    <source>
        <strain evidence="3">DSM 27808</strain>
    </source>
</reference>
<dbReference type="EMBL" id="CYHB01000001">
    <property type="protein sequence ID" value="CUA83892.1"/>
    <property type="molecule type" value="Genomic_DNA"/>
</dbReference>
<keyword evidence="1" id="KW-0812">Transmembrane</keyword>
<protein>
    <submittedName>
        <fullName evidence="2">Poly-gamma-glutamate system protein</fullName>
    </submittedName>
</protein>